<dbReference type="eggNOG" id="COG4969">
    <property type="taxonomic scope" value="Bacteria"/>
</dbReference>
<evidence type="ECO:0000313" key="6">
    <source>
        <dbReference type="Proteomes" id="UP000009073"/>
    </source>
</evidence>
<dbReference type="PROSITE" id="PS00409">
    <property type="entry name" value="PROKAR_NTER_METHYL"/>
    <property type="match status" value="1"/>
</dbReference>
<dbReference type="AlphaFoldDB" id="C4LA39"/>
<dbReference type="GO" id="GO:0009289">
    <property type="term" value="C:pilus"/>
    <property type="evidence" value="ECO:0007669"/>
    <property type="project" value="InterPro"/>
</dbReference>
<evidence type="ECO:0000256" key="2">
    <source>
        <dbReference type="ARBA" id="ARBA00022481"/>
    </source>
</evidence>
<feature type="transmembrane region" description="Helical" evidence="4">
    <location>
        <begin position="12"/>
        <end position="30"/>
    </location>
</feature>
<dbReference type="InterPro" id="IPR045584">
    <property type="entry name" value="Pilin-like"/>
</dbReference>
<evidence type="ECO:0000256" key="1">
    <source>
        <dbReference type="ARBA" id="ARBA00005233"/>
    </source>
</evidence>
<evidence type="ECO:0000256" key="4">
    <source>
        <dbReference type="SAM" id="Phobius"/>
    </source>
</evidence>
<dbReference type="SUPFAM" id="SSF54523">
    <property type="entry name" value="Pili subunits"/>
    <property type="match status" value="1"/>
</dbReference>
<dbReference type="EMBL" id="CP001616">
    <property type="protein sequence ID" value="ACQ92168.1"/>
    <property type="molecule type" value="Genomic_DNA"/>
</dbReference>
<keyword evidence="2" id="KW-0488">Methylation</keyword>
<dbReference type="PANTHER" id="PTHR30093">
    <property type="entry name" value="GENERAL SECRETION PATHWAY PROTEIN G"/>
    <property type="match status" value="1"/>
</dbReference>
<dbReference type="NCBIfam" id="TIGR02532">
    <property type="entry name" value="IV_pilin_GFxxxE"/>
    <property type="match status" value="1"/>
</dbReference>
<keyword evidence="4" id="KW-0472">Membrane</keyword>
<dbReference type="Pfam" id="PF00114">
    <property type="entry name" value="Pilin"/>
    <property type="match status" value="1"/>
</dbReference>
<dbReference type="GO" id="GO:0007155">
    <property type="term" value="P:cell adhesion"/>
    <property type="evidence" value="ECO:0007669"/>
    <property type="project" value="InterPro"/>
</dbReference>
<gene>
    <name evidence="5" type="ordered locus">Tola_0539</name>
</gene>
<dbReference type="RefSeq" id="WP_012728767.1">
    <property type="nucleotide sequence ID" value="NC_012691.1"/>
</dbReference>
<dbReference type="OrthoDB" id="5918848at2"/>
<keyword evidence="4" id="KW-0812">Transmembrane</keyword>
<dbReference type="PANTHER" id="PTHR30093:SF34">
    <property type="entry name" value="PREPILIN PEPTIDASE-DEPENDENT PROTEIN D"/>
    <property type="match status" value="1"/>
</dbReference>
<name>C4LA39_TOLAT</name>
<dbReference type="KEGG" id="tau:Tola_0539"/>
<reference evidence="6" key="1">
    <citation type="submission" date="2009-05" db="EMBL/GenBank/DDBJ databases">
        <title>Complete sequence of Tolumonas auensis DSM 9187.</title>
        <authorList>
            <consortium name="US DOE Joint Genome Institute"/>
            <person name="Lucas S."/>
            <person name="Copeland A."/>
            <person name="Lapidus A."/>
            <person name="Glavina del Rio T."/>
            <person name="Tice H."/>
            <person name="Bruce D."/>
            <person name="Goodwin L."/>
            <person name="Pitluck S."/>
            <person name="Chertkov O."/>
            <person name="Brettin T."/>
            <person name="Detter J.C."/>
            <person name="Han C."/>
            <person name="Larimer F."/>
            <person name="Land M."/>
            <person name="Hauser L."/>
            <person name="Kyrpides N."/>
            <person name="Mikhailova N."/>
            <person name="Spring S."/>
            <person name="Beller H."/>
        </authorList>
    </citation>
    <scope>NUCLEOTIDE SEQUENCE [LARGE SCALE GENOMIC DNA]</scope>
    <source>
        <strain evidence="6">DSM 9187 / TA4</strain>
    </source>
</reference>
<dbReference type="InterPro" id="IPR012902">
    <property type="entry name" value="N_methyl_site"/>
</dbReference>
<dbReference type="Gene3D" id="3.30.700.10">
    <property type="entry name" value="Glycoprotein, Type 4 Pilin"/>
    <property type="match status" value="1"/>
</dbReference>
<reference evidence="5 6" key="2">
    <citation type="journal article" date="2011" name="Stand. Genomic Sci.">
        <title>Complete genome sequence of Tolumonas auensis type strain (TA 4).</title>
        <authorList>
            <person name="Chertkov O."/>
            <person name="Copeland A."/>
            <person name="Lucas S."/>
            <person name="Lapidus A."/>
            <person name="Berry K.W."/>
            <person name="Detter J.C."/>
            <person name="Del Rio T.G."/>
            <person name="Hammon N."/>
            <person name="Dalin E."/>
            <person name="Tice H."/>
            <person name="Pitluck S."/>
            <person name="Richardson P."/>
            <person name="Bruce D."/>
            <person name="Goodwin L."/>
            <person name="Han C."/>
            <person name="Tapia R."/>
            <person name="Saunders E."/>
            <person name="Schmutz J."/>
            <person name="Brettin T."/>
            <person name="Larimer F."/>
            <person name="Land M."/>
            <person name="Hauser L."/>
            <person name="Spring S."/>
            <person name="Rohde M."/>
            <person name="Kyrpides N.C."/>
            <person name="Ivanova N."/>
            <person name="Goker M."/>
            <person name="Beller H.R."/>
            <person name="Klenk H.P."/>
            <person name="Woyke T."/>
        </authorList>
    </citation>
    <scope>NUCLEOTIDE SEQUENCE [LARGE SCALE GENOMIC DNA]</scope>
    <source>
        <strain evidence="6">DSM 9187 / TA4</strain>
    </source>
</reference>
<sequence length="147" mass="15230">MKKQSGFTLIELMIVVAIIAILAAIALPAYQNYTREARYSELVTAADGLKTSMTVCYAKNGDLADCDTLGELGLPDFALTDNMLATTAPIGTIAANGTAIKITLNGTPATGSKSCIVDGTLDNTTGKITWDFATGCEYDAAADVPAA</sequence>
<organism evidence="5 6">
    <name type="scientific">Tolumonas auensis (strain DSM 9187 / NBRC 110442 / TA 4)</name>
    <dbReference type="NCBI Taxonomy" id="595494"/>
    <lineage>
        <taxon>Bacteria</taxon>
        <taxon>Pseudomonadati</taxon>
        <taxon>Pseudomonadota</taxon>
        <taxon>Gammaproteobacteria</taxon>
        <taxon>Aeromonadales</taxon>
        <taxon>Aeromonadaceae</taxon>
        <taxon>Tolumonas</taxon>
    </lineage>
</organism>
<dbReference type="HOGENOM" id="CLU_091705_4_0_6"/>
<comment type="similarity">
    <text evidence="1 3">Belongs to the N-Me-Phe pilin family.</text>
</comment>
<keyword evidence="4" id="KW-1133">Transmembrane helix</keyword>
<dbReference type="Pfam" id="PF07963">
    <property type="entry name" value="N_methyl"/>
    <property type="match status" value="1"/>
</dbReference>
<evidence type="ECO:0000256" key="3">
    <source>
        <dbReference type="RuleBase" id="RU000389"/>
    </source>
</evidence>
<keyword evidence="3" id="KW-0281">Fimbrium</keyword>
<dbReference type="Proteomes" id="UP000009073">
    <property type="component" value="Chromosome"/>
</dbReference>
<dbReference type="STRING" id="595494.Tola_0539"/>
<dbReference type="InterPro" id="IPR001082">
    <property type="entry name" value="Pilin"/>
</dbReference>
<keyword evidence="6" id="KW-1185">Reference proteome</keyword>
<proteinExistence type="inferred from homology"/>
<accession>C4LA39</accession>
<evidence type="ECO:0000313" key="5">
    <source>
        <dbReference type="EMBL" id="ACQ92168.1"/>
    </source>
</evidence>
<protein>
    <submittedName>
        <fullName evidence="5">Prepilin peptidase dependent protein D</fullName>
    </submittedName>
</protein>